<evidence type="ECO:0000313" key="3">
    <source>
        <dbReference type="EMBL" id="MBO8432229.1"/>
    </source>
</evidence>
<evidence type="ECO:0000313" key="4">
    <source>
        <dbReference type="Proteomes" id="UP000823612"/>
    </source>
</evidence>
<comment type="caution">
    <text evidence="3">The sequence shown here is derived from an EMBL/GenBank/DDBJ whole genome shotgun (WGS) entry which is preliminary data.</text>
</comment>
<evidence type="ECO:0000256" key="1">
    <source>
        <dbReference type="SAM" id="MobiDB-lite"/>
    </source>
</evidence>
<dbReference type="Proteomes" id="UP000823612">
    <property type="component" value="Unassembled WGS sequence"/>
</dbReference>
<dbReference type="PROSITE" id="PS51186">
    <property type="entry name" value="GNAT"/>
    <property type="match status" value="1"/>
</dbReference>
<dbReference type="InterPro" id="IPR000182">
    <property type="entry name" value="GNAT_dom"/>
</dbReference>
<dbReference type="PANTHER" id="PTHR43415:SF3">
    <property type="entry name" value="GNAT-FAMILY ACETYLTRANSFERASE"/>
    <property type="match status" value="1"/>
</dbReference>
<reference evidence="3" key="2">
    <citation type="journal article" date="2021" name="PeerJ">
        <title>Extensive microbial diversity within the chicken gut microbiome revealed by metagenomics and culture.</title>
        <authorList>
            <person name="Gilroy R."/>
            <person name="Ravi A."/>
            <person name="Getino M."/>
            <person name="Pursley I."/>
            <person name="Horton D.L."/>
            <person name="Alikhan N.F."/>
            <person name="Baker D."/>
            <person name="Gharbi K."/>
            <person name="Hall N."/>
            <person name="Watson M."/>
            <person name="Adriaenssens E.M."/>
            <person name="Foster-Nyarko E."/>
            <person name="Jarju S."/>
            <person name="Secka A."/>
            <person name="Antonio M."/>
            <person name="Oren A."/>
            <person name="Chaudhuri R.R."/>
            <person name="La Ragione R."/>
            <person name="Hildebrand F."/>
            <person name="Pallen M.J."/>
        </authorList>
    </citation>
    <scope>NUCLEOTIDE SEQUENCE</scope>
    <source>
        <strain evidence="3">2889</strain>
    </source>
</reference>
<feature type="region of interest" description="Disordered" evidence="1">
    <location>
        <begin position="74"/>
        <end position="94"/>
    </location>
</feature>
<organism evidence="3 4">
    <name type="scientific">Candidatus Pullibacteroides excrementavium</name>
    <dbReference type="NCBI Taxonomy" id="2840905"/>
    <lineage>
        <taxon>Bacteria</taxon>
        <taxon>Pseudomonadati</taxon>
        <taxon>Bacteroidota</taxon>
        <taxon>Bacteroidia</taxon>
        <taxon>Bacteroidales</taxon>
        <taxon>Candidatus Pullibacteroides</taxon>
    </lineage>
</organism>
<accession>A0A9D9H143</accession>
<reference evidence="3" key="1">
    <citation type="submission" date="2020-10" db="EMBL/GenBank/DDBJ databases">
        <authorList>
            <person name="Gilroy R."/>
        </authorList>
    </citation>
    <scope>NUCLEOTIDE SEQUENCE</scope>
    <source>
        <strain evidence="3">2889</strain>
    </source>
</reference>
<dbReference type="SUPFAM" id="SSF55729">
    <property type="entry name" value="Acyl-CoA N-acyltransferases (Nat)"/>
    <property type="match status" value="1"/>
</dbReference>
<protein>
    <submittedName>
        <fullName evidence="3">GNAT family N-acetyltransferase</fullName>
    </submittedName>
</protein>
<dbReference type="AlphaFoldDB" id="A0A9D9H143"/>
<dbReference type="GO" id="GO:0016747">
    <property type="term" value="F:acyltransferase activity, transferring groups other than amino-acyl groups"/>
    <property type="evidence" value="ECO:0007669"/>
    <property type="project" value="InterPro"/>
</dbReference>
<name>A0A9D9H143_9BACT</name>
<dbReference type="PANTHER" id="PTHR43415">
    <property type="entry name" value="SPERMIDINE N(1)-ACETYLTRANSFERASE"/>
    <property type="match status" value="1"/>
</dbReference>
<sequence length="234" mass="26411">MRKNTDLIFRAMEPGDEYLLFEMENRPEAFRLGETRIPYSLDFLRHFIESSLADNFLSSGQLRLIACLPPVHETDSKPNTKSPAPDSAPCQNESIPFQNEMGRAESFFPAGITSLAESASESGKAGKAACSWAFPPVGILDFYNYEALHSRAEIGILICPEYRHQGLGQKIISQACSYAQNQLNLHQLYAQVRTDNPVSLKLFEDCGFARCDYRKDWIRAGNRWIDVIGLQRIL</sequence>
<dbReference type="Pfam" id="PF13302">
    <property type="entry name" value="Acetyltransf_3"/>
    <property type="match status" value="1"/>
</dbReference>
<feature type="domain" description="N-acetyltransferase" evidence="2">
    <location>
        <begin position="85"/>
        <end position="231"/>
    </location>
</feature>
<dbReference type="Gene3D" id="3.40.630.30">
    <property type="match status" value="1"/>
</dbReference>
<proteinExistence type="predicted"/>
<dbReference type="CDD" id="cd04301">
    <property type="entry name" value="NAT_SF"/>
    <property type="match status" value="1"/>
</dbReference>
<evidence type="ECO:0000259" key="2">
    <source>
        <dbReference type="PROSITE" id="PS51186"/>
    </source>
</evidence>
<dbReference type="InterPro" id="IPR016181">
    <property type="entry name" value="Acyl_CoA_acyltransferase"/>
</dbReference>
<gene>
    <name evidence="3" type="ORF">IAB08_02895</name>
</gene>
<dbReference type="EMBL" id="JADIMZ010000037">
    <property type="protein sequence ID" value="MBO8432229.1"/>
    <property type="molecule type" value="Genomic_DNA"/>
</dbReference>